<dbReference type="OrthoDB" id="3211555at2"/>
<dbReference type="NCBIfam" id="TIGR02937">
    <property type="entry name" value="sigma70-ECF"/>
    <property type="match status" value="1"/>
</dbReference>
<dbReference type="Pfam" id="PF04542">
    <property type="entry name" value="Sigma70_r2"/>
    <property type="match status" value="1"/>
</dbReference>
<evidence type="ECO:0000259" key="1">
    <source>
        <dbReference type="Pfam" id="PF04542"/>
    </source>
</evidence>
<evidence type="ECO:0000313" key="4">
    <source>
        <dbReference type="Proteomes" id="UP000214720"/>
    </source>
</evidence>
<dbReference type="GO" id="GO:0003677">
    <property type="term" value="F:DNA binding"/>
    <property type="evidence" value="ECO:0007669"/>
    <property type="project" value="InterPro"/>
</dbReference>
<dbReference type="RefSeq" id="WP_089159569.1">
    <property type="nucleotide sequence ID" value="NZ_MTHB01000032.1"/>
</dbReference>
<comment type="caution">
    <text evidence="3">The sequence shown here is derived from an EMBL/GenBank/DDBJ whole genome shotgun (WGS) entry which is preliminary data.</text>
</comment>
<protein>
    <submittedName>
        <fullName evidence="3">RNA polymerase sigma factor</fullName>
    </submittedName>
</protein>
<dbReference type="Gene3D" id="1.10.10.10">
    <property type="entry name" value="Winged helix-like DNA-binding domain superfamily/Winged helix DNA-binding domain"/>
    <property type="match status" value="1"/>
</dbReference>
<dbReference type="EMBL" id="MTHB01000032">
    <property type="protein sequence ID" value="OXC79678.1"/>
    <property type="molecule type" value="Genomic_DNA"/>
</dbReference>
<feature type="domain" description="RNA polymerase sigma factor 70 region 4 type 2" evidence="2">
    <location>
        <begin position="125"/>
        <end position="173"/>
    </location>
</feature>
<dbReference type="SUPFAM" id="SSF88659">
    <property type="entry name" value="Sigma3 and sigma4 domains of RNA polymerase sigma factors"/>
    <property type="match status" value="1"/>
</dbReference>
<organism evidence="3 4">
    <name type="scientific">Caballeronia sordidicola</name>
    <name type="common">Burkholderia sordidicola</name>
    <dbReference type="NCBI Taxonomy" id="196367"/>
    <lineage>
        <taxon>Bacteria</taxon>
        <taxon>Pseudomonadati</taxon>
        <taxon>Pseudomonadota</taxon>
        <taxon>Betaproteobacteria</taxon>
        <taxon>Burkholderiales</taxon>
        <taxon>Burkholderiaceae</taxon>
        <taxon>Caballeronia</taxon>
    </lineage>
</organism>
<dbReference type="SUPFAM" id="SSF88946">
    <property type="entry name" value="Sigma2 domain of RNA polymerase sigma factors"/>
    <property type="match status" value="1"/>
</dbReference>
<name>A0A226XA03_CABSO</name>
<dbReference type="InterPro" id="IPR036388">
    <property type="entry name" value="WH-like_DNA-bd_sf"/>
</dbReference>
<proteinExistence type="predicted"/>
<dbReference type="InterPro" id="IPR007627">
    <property type="entry name" value="RNA_pol_sigma70_r2"/>
</dbReference>
<dbReference type="InterPro" id="IPR013324">
    <property type="entry name" value="RNA_pol_sigma_r3/r4-like"/>
</dbReference>
<dbReference type="PANTHER" id="PTHR30173:SF36">
    <property type="entry name" value="ECF RNA POLYMERASE SIGMA FACTOR SIGJ"/>
    <property type="match status" value="1"/>
</dbReference>
<dbReference type="Pfam" id="PF08281">
    <property type="entry name" value="Sigma70_r4_2"/>
    <property type="match status" value="1"/>
</dbReference>
<dbReference type="InterPro" id="IPR013325">
    <property type="entry name" value="RNA_pol_sigma_r2"/>
</dbReference>
<dbReference type="PANTHER" id="PTHR30173">
    <property type="entry name" value="SIGMA 19 FACTOR"/>
    <property type="match status" value="1"/>
</dbReference>
<dbReference type="AlphaFoldDB" id="A0A226XA03"/>
<accession>A0A226XA03</accession>
<dbReference type="Proteomes" id="UP000214720">
    <property type="component" value="Unassembled WGS sequence"/>
</dbReference>
<dbReference type="InterPro" id="IPR013249">
    <property type="entry name" value="RNA_pol_sigma70_r4_t2"/>
</dbReference>
<evidence type="ECO:0000259" key="2">
    <source>
        <dbReference type="Pfam" id="PF08281"/>
    </source>
</evidence>
<dbReference type="InterPro" id="IPR014284">
    <property type="entry name" value="RNA_pol_sigma-70_dom"/>
</dbReference>
<dbReference type="GO" id="GO:0016987">
    <property type="term" value="F:sigma factor activity"/>
    <property type="evidence" value="ECO:0007669"/>
    <property type="project" value="InterPro"/>
</dbReference>
<sequence length="272" mass="29567">MTDTDIDRDTAPLALFEASRARLFSLAYRILGVRADAEDVVQDTFVKWHLHQRKEGAAGGHALDTPAAWLATVAKRTAIDRLRRLKHEAPLPGGIDNRDGFDSIDHAPSAETLAQQTSDLSYGMRRVLDRLSAEERAAFLLREAFEADYASIAKILNRSAAHCRQIVHRAKDRVRDDRKSNDATQTAHGEDAIEPLLDAIARQDVSALVALTLATASVPSPEFVPGTTVCATAIAEQQAALLTHALIARLRIGRIDLPSNVTGQRASSLVAV</sequence>
<evidence type="ECO:0000313" key="3">
    <source>
        <dbReference type="EMBL" id="OXC79678.1"/>
    </source>
</evidence>
<dbReference type="InterPro" id="IPR052704">
    <property type="entry name" value="ECF_Sigma-70_Domain"/>
</dbReference>
<gene>
    <name evidence="3" type="ORF">BSU04_05355</name>
</gene>
<dbReference type="Gene3D" id="1.10.1740.10">
    <property type="match status" value="1"/>
</dbReference>
<reference evidence="4" key="1">
    <citation type="submission" date="2017-01" db="EMBL/GenBank/DDBJ databases">
        <title>Genome Analysis of Deinococcus marmoris KOPRI26562.</title>
        <authorList>
            <person name="Kim J.H."/>
            <person name="Oh H.-M."/>
        </authorList>
    </citation>
    <scope>NUCLEOTIDE SEQUENCE [LARGE SCALE GENOMIC DNA]</scope>
    <source>
        <strain evidence="4">PAMC 26633</strain>
    </source>
</reference>
<dbReference type="GO" id="GO:0006352">
    <property type="term" value="P:DNA-templated transcription initiation"/>
    <property type="evidence" value="ECO:0007669"/>
    <property type="project" value="InterPro"/>
</dbReference>
<feature type="domain" description="RNA polymerase sigma-70 region 2" evidence="1">
    <location>
        <begin position="15"/>
        <end position="86"/>
    </location>
</feature>